<reference evidence="7" key="2">
    <citation type="submission" date="2024-10" db="UniProtKB">
        <authorList>
            <consortium name="EnsemblProtists"/>
        </authorList>
    </citation>
    <scope>IDENTIFICATION</scope>
</reference>
<dbReference type="InterPro" id="IPR002472">
    <property type="entry name" value="Palm_thioest"/>
</dbReference>
<dbReference type="PANTHER" id="PTHR11247">
    <property type="entry name" value="PALMITOYL-PROTEIN THIOESTERASE/DOLICHYLDIPHOSPHATASE 1"/>
    <property type="match status" value="1"/>
</dbReference>
<dbReference type="RefSeq" id="XP_005786733.1">
    <property type="nucleotide sequence ID" value="XM_005786676.1"/>
</dbReference>
<dbReference type="GO" id="GO:0098599">
    <property type="term" value="F:palmitoyl hydrolase activity"/>
    <property type="evidence" value="ECO:0007669"/>
    <property type="project" value="InterPro"/>
</dbReference>
<dbReference type="SUPFAM" id="SSF53474">
    <property type="entry name" value="alpha/beta-Hydrolases"/>
    <property type="match status" value="1"/>
</dbReference>
<dbReference type="PANTHER" id="PTHR11247:SF67">
    <property type="entry name" value="PALMITOYL-PROTEIN THIOESTERASE 3"/>
    <property type="match status" value="1"/>
</dbReference>
<evidence type="ECO:0000313" key="7">
    <source>
        <dbReference type="EnsemblProtists" id="EOD34304"/>
    </source>
</evidence>
<dbReference type="GeneID" id="17279575"/>
<keyword evidence="3" id="KW-1015">Disulfide bond</keyword>
<protein>
    <recommendedName>
        <fullName evidence="9">Palmitoyl-protein thioesterase 1</fullName>
    </recommendedName>
</protein>
<name>A0A0D3KEW9_EMIH1</name>
<organism evidence="7 8">
    <name type="scientific">Emiliania huxleyi (strain CCMP1516)</name>
    <dbReference type="NCBI Taxonomy" id="280463"/>
    <lineage>
        <taxon>Eukaryota</taxon>
        <taxon>Haptista</taxon>
        <taxon>Haptophyta</taxon>
        <taxon>Prymnesiophyceae</taxon>
        <taxon>Isochrysidales</taxon>
        <taxon>Noelaerhabdaceae</taxon>
        <taxon>Emiliania</taxon>
    </lineage>
</organism>
<dbReference type="GO" id="GO:0005764">
    <property type="term" value="C:lysosome"/>
    <property type="evidence" value="ECO:0007669"/>
    <property type="project" value="TreeGrafter"/>
</dbReference>
<evidence type="ECO:0000256" key="2">
    <source>
        <dbReference type="ARBA" id="ARBA00022801"/>
    </source>
</evidence>
<dbReference type="PaxDb" id="2903-EOD34304"/>
<feature type="coiled-coil region" evidence="5">
    <location>
        <begin position="438"/>
        <end position="465"/>
    </location>
</feature>
<dbReference type="eggNOG" id="KOG2541">
    <property type="taxonomic scope" value="Eukaryota"/>
</dbReference>
<evidence type="ECO:0000313" key="8">
    <source>
        <dbReference type="Proteomes" id="UP000013827"/>
    </source>
</evidence>
<dbReference type="HOGENOM" id="CLU_046639_0_0_1"/>
<dbReference type="Proteomes" id="UP000013827">
    <property type="component" value="Unassembled WGS sequence"/>
</dbReference>
<keyword evidence="4" id="KW-0325">Glycoprotein</keyword>
<keyword evidence="5" id="KW-0175">Coiled coil</keyword>
<reference evidence="8" key="1">
    <citation type="journal article" date="2013" name="Nature">
        <title>Pan genome of the phytoplankton Emiliania underpins its global distribution.</title>
        <authorList>
            <person name="Read B.A."/>
            <person name="Kegel J."/>
            <person name="Klute M.J."/>
            <person name="Kuo A."/>
            <person name="Lefebvre S.C."/>
            <person name="Maumus F."/>
            <person name="Mayer C."/>
            <person name="Miller J."/>
            <person name="Monier A."/>
            <person name="Salamov A."/>
            <person name="Young J."/>
            <person name="Aguilar M."/>
            <person name="Claverie J.M."/>
            <person name="Frickenhaus S."/>
            <person name="Gonzalez K."/>
            <person name="Herman E.K."/>
            <person name="Lin Y.C."/>
            <person name="Napier J."/>
            <person name="Ogata H."/>
            <person name="Sarno A.F."/>
            <person name="Shmutz J."/>
            <person name="Schroeder D."/>
            <person name="de Vargas C."/>
            <person name="Verret F."/>
            <person name="von Dassow P."/>
            <person name="Valentin K."/>
            <person name="Van de Peer Y."/>
            <person name="Wheeler G."/>
            <person name="Dacks J.B."/>
            <person name="Delwiche C.F."/>
            <person name="Dyhrman S.T."/>
            <person name="Glockner G."/>
            <person name="John U."/>
            <person name="Richards T."/>
            <person name="Worden A.Z."/>
            <person name="Zhang X."/>
            <person name="Grigoriev I.V."/>
            <person name="Allen A.E."/>
            <person name="Bidle K."/>
            <person name="Borodovsky M."/>
            <person name="Bowler C."/>
            <person name="Brownlee C."/>
            <person name="Cock J.M."/>
            <person name="Elias M."/>
            <person name="Gladyshev V.N."/>
            <person name="Groth M."/>
            <person name="Guda C."/>
            <person name="Hadaegh A."/>
            <person name="Iglesias-Rodriguez M.D."/>
            <person name="Jenkins J."/>
            <person name="Jones B.M."/>
            <person name="Lawson T."/>
            <person name="Leese F."/>
            <person name="Lindquist E."/>
            <person name="Lobanov A."/>
            <person name="Lomsadze A."/>
            <person name="Malik S.B."/>
            <person name="Marsh M.E."/>
            <person name="Mackinder L."/>
            <person name="Mock T."/>
            <person name="Mueller-Roeber B."/>
            <person name="Pagarete A."/>
            <person name="Parker M."/>
            <person name="Probert I."/>
            <person name="Quesneville H."/>
            <person name="Raines C."/>
            <person name="Rensing S.A."/>
            <person name="Riano-Pachon D.M."/>
            <person name="Richier S."/>
            <person name="Rokitta S."/>
            <person name="Shiraiwa Y."/>
            <person name="Soanes D.M."/>
            <person name="van der Giezen M."/>
            <person name="Wahlund T.M."/>
            <person name="Williams B."/>
            <person name="Wilson W."/>
            <person name="Wolfe G."/>
            <person name="Wurch L.L."/>
        </authorList>
    </citation>
    <scope>NUCLEOTIDE SEQUENCE</scope>
</reference>
<evidence type="ECO:0000256" key="6">
    <source>
        <dbReference type="SAM" id="SignalP"/>
    </source>
</evidence>
<feature type="signal peptide" evidence="6">
    <location>
        <begin position="1"/>
        <end position="24"/>
    </location>
</feature>
<dbReference type="STRING" id="2903.R1FLQ8"/>
<feature type="chain" id="PRO_5044200708" description="Palmitoyl-protein thioesterase 1" evidence="6">
    <location>
        <begin position="25"/>
        <end position="468"/>
    </location>
</feature>
<evidence type="ECO:0000256" key="3">
    <source>
        <dbReference type="ARBA" id="ARBA00023157"/>
    </source>
</evidence>
<evidence type="ECO:0008006" key="9">
    <source>
        <dbReference type="Google" id="ProtNLM"/>
    </source>
</evidence>
<dbReference type="Pfam" id="PF02089">
    <property type="entry name" value="Palm_thioest"/>
    <property type="match status" value="1"/>
</dbReference>
<proteinExistence type="predicted"/>
<keyword evidence="8" id="KW-1185">Reference proteome</keyword>
<dbReference type="AlphaFoldDB" id="A0A0D3KEW9"/>
<sequence length="468" mass="49265">MELASSRLPISQLLLAISLSTTDSSWVPPLPTRTAVVSHRRCAAPAAADSGNISSAPRGGLRGLGGALRGAARSRSGATSGRGGRIAVAGGLLAALGLGGGAVAARRASRPLPVVLVHGILDCSENMYQVEAWVRASLGRGGHVLNVEIGNGVVDSIARPMDWQLQELAAAIRADPALAEGFNMIGYSQGALLARGYVQRYNLPRVSTLVSWVGPQAGQFGVPAWDEMIGHINKITSAMWYTPAIQERAPPERVSFANYWRDPMRLDTYRSNSAFLADLNNEVPGRRNESYATNLASLDAFVLVSSTIDSIIVPRESQWFGFFAPNSTSRIVPLRRSPLWTEDWIGLRRLDAARRLHFASCACHHPEGPSQGGPLQVWDRATRRHLQRRGPLAAVGRWLGGATGGAAGGGDDGAGGWRGAVPGVPGAHAAAASAAHAAAKARAAAADAHARAAAAERRARELAAEARA</sequence>
<evidence type="ECO:0000256" key="5">
    <source>
        <dbReference type="SAM" id="Coils"/>
    </source>
</evidence>
<keyword evidence="2" id="KW-0378">Hydrolase</keyword>
<dbReference type="EnsemblProtists" id="EOD34304">
    <property type="protein sequence ID" value="EOD34304"/>
    <property type="gene ID" value="EMIHUDRAFT_449336"/>
</dbReference>
<dbReference type="KEGG" id="ehx:EMIHUDRAFT_449336"/>
<dbReference type="GO" id="GO:0016790">
    <property type="term" value="F:thiolester hydrolase activity"/>
    <property type="evidence" value="ECO:0007669"/>
    <property type="project" value="TreeGrafter"/>
</dbReference>
<dbReference type="Gene3D" id="3.40.50.1820">
    <property type="entry name" value="alpha/beta hydrolase"/>
    <property type="match status" value="1"/>
</dbReference>
<keyword evidence="1 6" id="KW-0732">Signal</keyword>
<dbReference type="InterPro" id="IPR029058">
    <property type="entry name" value="AB_hydrolase_fold"/>
</dbReference>
<dbReference type="PRINTS" id="PR00414">
    <property type="entry name" value="PPTHIESTRASE"/>
</dbReference>
<accession>A0A0D3KEW9</accession>
<evidence type="ECO:0000256" key="4">
    <source>
        <dbReference type="ARBA" id="ARBA00023180"/>
    </source>
</evidence>
<evidence type="ECO:0000256" key="1">
    <source>
        <dbReference type="ARBA" id="ARBA00022729"/>
    </source>
</evidence>